<dbReference type="PANTHER" id="PTHR38248">
    <property type="entry name" value="FUNK1 6"/>
    <property type="match status" value="1"/>
</dbReference>
<reference evidence="3" key="1">
    <citation type="submission" date="2020-11" db="EMBL/GenBank/DDBJ databases">
        <authorList>
            <consortium name="DOE Joint Genome Institute"/>
            <person name="Ahrendt S."/>
            <person name="Riley R."/>
            <person name="Andreopoulos W."/>
            <person name="Labutti K."/>
            <person name="Pangilinan J."/>
            <person name="Ruiz-Duenas F.J."/>
            <person name="Barrasa J.M."/>
            <person name="Sanchez-Garcia M."/>
            <person name="Camarero S."/>
            <person name="Miyauchi S."/>
            <person name="Serrano A."/>
            <person name="Linde D."/>
            <person name="Babiker R."/>
            <person name="Drula E."/>
            <person name="Ayuso-Fernandez I."/>
            <person name="Pacheco R."/>
            <person name="Padilla G."/>
            <person name="Ferreira P."/>
            <person name="Barriuso J."/>
            <person name="Kellner H."/>
            <person name="Castanera R."/>
            <person name="Alfaro M."/>
            <person name="Ramirez L."/>
            <person name="Pisabarro A.G."/>
            <person name="Kuo A."/>
            <person name="Tritt A."/>
            <person name="Lipzen A."/>
            <person name="He G."/>
            <person name="Yan M."/>
            <person name="Ng V."/>
            <person name="Cullen D."/>
            <person name="Martin F."/>
            <person name="Rosso M.-N."/>
            <person name="Henrissat B."/>
            <person name="Hibbett D."/>
            <person name="Martinez A.T."/>
            <person name="Grigoriev I.V."/>
        </authorList>
    </citation>
    <scope>NUCLEOTIDE SEQUENCE</scope>
    <source>
        <strain evidence="3">CIRM-BRFM 674</strain>
    </source>
</reference>
<evidence type="ECO:0000259" key="2">
    <source>
        <dbReference type="Pfam" id="PF17667"/>
    </source>
</evidence>
<dbReference type="SUPFAM" id="SSF56112">
    <property type="entry name" value="Protein kinase-like (PK-like)"/>
    <property type="match status" value="1"/>
</dbReference>
<keyword evidence="4" id="KW-1185">Reference proteome</keyword>
<comment type="caution">
    <text evidence="3">The sequence shown here is derived from an EMBL/GenBank/DDBJ whole genome shotgun (WGS) entry which is preliminary data.</text>
</comment>
<evidence type="ECO:0000256" key="1">
    <source>
        <dbReference type="SAM" id="MobiDB-lite"/>
    </source>
</evidence>
<evidence type="ECO:0000313" key="3">
    <source>
        <dbReference type="EMBL" id="KAF9476023.1"/>
    </source>
</evidence>
<dbReference type="Pfam" id="PF17667">
    <property type="entry name" value="Pkinase_fungal"/>
    <property type="match status" value="1"/>
</dbReference>
<dbReference type="EMBL" id="MU155310">
    <property type="protein sequence ID" value="KAF9476023.1"/>
    <property type="molecule type" value="Genomic_DNA"/>
</dbReference>
<dbReference type="Gene3D" id="1.10.510.10">
    <property type="entry name" value="Transferase(Phosphotransferase) domain 1"/>
    <property type="match status" value="1"/>
</dbReference>
<gene>
    <name evidence="3" type="ORF">BDN70DRAFT_882988</name>
</gene>
<feature type="compositionally biased region" description="Polar residues" evidence="1">
    <location>
        <begin position="30"/>
        <end position="40"/>
    </location>
</feature>
<protein>
    <recommendedName>
        <fullName evidence="2">Fungal-type protein kinase domain-containing protein</fullName>
    </recommendedName>
</protein>
<dbReference type="InterPro" id="IPR011009">
    <property type="entry name" value="Kinase-like_dom_sf"/>
</dbReference>
<accession>A0A9P5YVR9</accession>
<proteinExistence type="predicted"/>
<dbReference type="AlphaFoldDB" id="A0A9P5YVR9"/>
<dbReference type="PANTHER" id="PTHR38248:SF2">
    <property type="entry name" value="FUNK1 11"/>
    <property type="match status" value="1"/>
</dbReference>
<sequence length="818" mass="92669">MAAPNLYPGQIMSPRYQPTSPSFQPTSPPYNCSTPPTKRTSPVVASPPFKPTSPPYQPAYLLFHPTSPRYQPTSPKIPYSTSTPPVLQYFLPFRHIVPLVPIPSPPAQLVHPEGNRDLSPSHWAEDGIERIASGEVDVIWDEFRHSIATSDALGKTSFSGNVPSDSDIKEFLRGADCYDHHKRQWRDVPSNCSTVQELFKPMRAIVDSIMEYFCYDSLRPVVDSFNIPRDKLEFRGPRKSSKQLSERFKQLPHMMAVGLQGSNFGQQPSPSESGPSYARAVSLLELQTEERIHFEDDLVQMAIYVRQCFLGQQNRRFVYVLLATELKVYLHVFDRSGVCCSLPFNIHTQAVDFVRMILGVWSPNDSNVGIDTSIYWKHNADGRWNRYINSCDGNGKPHTYLLSRHLPVNQRQGIVGRGTTCWTSLDDGEALLIKDAWRERWRPAESTFLREAKGLQGIVQIIEEKQGPCTSILRAAPPDPSDKFMDRQFSRTILKDYGSATIDKFNSPVHLLHGFRDAIAGHQRLWNAGILHCDISSQNVLLPSLERPGEEGVLIDLDLAICVDPARAESPICYHQLGTVRYMSLNVTEAYYRIGRKPDVPFTRDHMDDLESFYYLLAEICSKFTGPHEHTGTPDFVKVWDGDRCNSLQSAYAKRGGLLSPEHQPTSYFGPIFKELLDDFHRLCRRAASQKLADSRTGGRAQKEPSWSTRRMRSYNDYMTVFGIIDRALHKLKADEIRSLENRGYAVLRPPTMHFPPPLLLTPPPIIVSLPTLAYPPTVPLETTRIGNSRKRPAEEVCVKEEETSSPSPKRRKTHVEE</sequence>
<organism evidence="3 4">
    <name type="scientific">Pholiota conissans</name>
    <dbReference type="NCBI Taxonomy" id="109636"/>
    <lineage>
        <taxon>Eukaryota</taxon>
        <taxon>Fungi</taxon>
        <taxon>Dikarya</taxon>
        <taxon>Basidiomycota</taxon>
        <taxon>Agaricomycotina</taxon>
        <taxon>Agaricomycetes</taxon>
        <taxon>Agaricomycetidae</taxon>
        <taxon>Agaricales</taxon>
        <taxon>Agaricineae</taxon>
        <taxon>Strophariaceae</taxon>
        <taxon>Pholiota</taxon>
    </lineage>
</organism>
<feature type="region of interest" description="Disordered" evidence="1">
    <location>
        <begin position="784"/>
        <end position="818"/>
    </location>
</feature>
<dbReference type="Proteomes" id="UP000807469">
    <property type="component" value="Unassembled WGS sequence"/>
</dbReference>
<dbReference type="InterPro" id="IPR040976">
    <property type="entry name" value="Pkinase_fungal"/>
</dbReference>
<dbReference type="OrthoDB" id="5584477at2759"/>
<evidence type="ECO:0000313" key="4">
    <source>
        <dbReference type="Proteomes" id="UP000807469"/>
    </source>
</evidence>
<feature type="domain" description="Fungal-type protein kinase" evidence="2">
    <location>
        <begin position="271"/>
        <end position="621"/>
    </location>
</feature>
<feature type="compositionally biased region" description="Basic and acidic residues" evidence="1">
    <location>
        <begin position="792"/>
        <end position="803"/>
    </location>
</feature>
<feature type="compositionally biased region" description="Basic residues" evidence="1">
    <location>
        <begin position="809"/>
        <end position="818"/>
    </location>
</feature>
<feature type="region of interest" description="Disordered" evidence="1">
    <location>
        <begin position="1"/>
        <end position="48"/>
    </location>
</feature>
<name>A0A9P5YVR9_9AGAR</name>